<accession>A0A6A6HNK4</accession>
<dbReference type="InterPro" id="IPR001841">
    <property type="entry name" value="Znf_RING"/>
</dbReference>
<feature type="domain" description="RING-type" evidence="6">
    <location>
        <begin position="140"/>
        <end position="185"/>
    </location>
</feature>
<evidence type="ECO:0000259" key="6">
    <source>
        <dbReference type="PROSITE" id="PS50089"/>
    </source>
</evidence>
<keyword evidence="1" id="KW-0479">Metal-binding</keyword>
<evidence type="ECO:0000256" key="5">
    <source>
        <dbReference type="SAM" id="MobiDB-lite"/>
    </source>
</evidence>
<evidence type="ECO:0000256" key="3">
    <source>
        <dbReference type="ARBA" id="ARBA00022833"/>
    </source>
</evidence>
<sequence length="211" mass="23385">MSTYEVEHNVPADQSSTQSPPRRPDLSTFFSALEHVDTSGSRAPQNQHALPHPVDISAAFRTLANSFAMMQPGPDGSASTAQSETHEHHQDSQNELLSRLVEELLASAEDPPREVEGVSDDFLAGLDRVPKAKIKQEDSCPICGNPFLDDKYPLVVRLPCKGSHAYDLECITPWLKLNPTCPMDRQVLAKKKEEVKVEVDDEEDEGDMMYA</sequence>
<protein>
    <recommendedName>
        <fullName evidence="6">RING-type domain-containing protein</fullName>
    </recommendedName>
</protein>
<dbReference type="PANTHER" id="PTHR15710">
    <property type="entry name" value="E3 UBIQUITIN-PROTEIN LIGASE PRAJA"/>
    <property type="match status" value="1"/>
</dbReference>
<reference evidence="7" key="1">
    <citation type="journal article" date="2020" name="Stud. Mycol.">
        <title>101 Dothideomycetes genomes: a test case for predicting lifestyles and emergence of pathogens.</title>
        <authorList>
            <person name="Haridas S."/>
            <person name="Albert R."/>
            <person name="Binder M."/>
            <person name="Bloem J."/>
            <person name="Labutti K."/>
            <person name="Salamov A."/>
            <person name="Andreopoulos B."/>
            <person name="Baker S."/>
            <person name="Barry K."/>
            <person name="Bills G."/>
            <person name="Bluhm B."/>
            <person name="Cannon C."/>
            <person name="Castanera R."/>
            <person name="Culley D."/>
            <person name="Daum C."/>
            <person name="Ezra D."/>
            <person name="Gonzalez J."/>
            <person name="Henrissat B."/>
            <person name="Kuo A."/>
            <person name="Liang C."/>
            <person name="Lipzen A."/>
            <person name="Lutzoni F."/>
            <person name="Magnuson J."/>
            <person name="Mondo S."/>
            <person name="Nolan M."/>
            <person name="Ohm R."/>
            <person name="Pangilinan J."/>
            <person name="Park H.-J."/>
            <person name="Ramirez L."/>
            <person name="Alfaro M."/>
            <person name="Sun H."/>
            <person name="Tritt A."/>
            <person name="Yoshinaga Y."/>
            <person name="Zwiers L.-H."/>
            <person name="Turgeon B."/>
            <person name="Goodwin S."/>
            <person name="Spatafora J."/>
            <person name="Crous P."/>
            <person name="Grigoriev I."/>
        </authorList>
    </citation>
    <scope>NUCLEOTIDE SEQUENCE</scope>
    <source>
        <strain evidence="7">Tuck. ex Michener</strain>
    </source>
</reference>
<evidence type="ECO:0000256" key="1">
    <source>
        <dbReference type="ARBA" id="ARBA00022723"/>
    </source>
</evidence>
<gene>
    <name evidence="7" type="ORF">EV356DRAFT_528199</name>
</gene>
<dbReference type="Proteomes" id="UP000800092">
    <property type="component" value="Unassembled WGS sequence"/>
</dbReference>
<dbReference type="Pfam" id="PF13639">
    <property type="entry name" value="zf-RING_2"/>
    <property type="match status" value="1"/>
</dbReference>
<dbReference type="GO" id="GO:0005737">
    <property type="term" value="C:cytoplasm"/>
    <property type="evidence" value="ECO:0007669"/>
    <property type="project" value="TreeGrafter"/>
</dbReference>
<dbReference type="GO" id="GO:0061630">
    <property type="term" value="F:ubiquitin protein ligase activity"/>
    <property type="evidence" value="ECO:0007669"/>
    <property type="project" value="TreeGrafter"/>
</dbReference>
<dbReference type="Gene3D" id="3.30.40.10">
    <property type="entry name" value="Zinc/RING finger domain, C3HC4 (zinc finger)"/>
    <property type="match status" value="1"/>
</dbReference>
<evidence type="ECO:0000313" key="8">
    <source>
        <dbReference type="Proteomes" id="UP000800092"/>
    </source>
</evidence>
<dbReference type="InterPro" id="IPR013083">
    <property type="entry name" value="Znf_RING/FYVE/PHD"/>
</dbReference>
<evidence type="ECO:0000256" key="4">
    <source>
        <dbReference type="PROSITE-ProRule" id="PRU00175"/>
    </source>
</evidence>
<keyword evidence="2 4" id="KW-0863">Zinc-finger</keyword>
<feature type="compositionally biased region" description="Basic and acidic residues" evidence="5">
    <location>
        <begin position="1"/>
        <end position="10"/>
    </location>
</feature>
<evidence type="ECO:0000256" key="2">
    <source>
        <dbReference type="ARBA" id="ARBA00022771"/>
    </source>
</evidence>
<dbReference type="OrthoDB" id="8062037at2759"/>
<dbReference type="PANTHER" id="PTHR15710:SF241">
    <property type="entry name" value="RING-TYPE DOMAIN-CONTAINING PROTEIN"/>
    <property type="match status" value="1"/>
</dbReference>
<feature type="region of interest" description="Disordered" evidence="5">
    <location>
        <begin position="1"/>
        <end position="27"/>
    </location>
</feature>
<evidence type="ECO:0000313" key="7">
    <source>
        <dbReference type="EMBL" id="KAF2239617.1"/>
    </source>
</evidence>
<keyword evidence="3" id="KW-0862">Zinc</keyword>
<feature type="region of interest" description="Disordered" evidence="5">
    <location>
        <begin position="68"/>
        <end position="95"/>
    </location>
</feature>
<dbReference type="EMBL" id="ML991772">
    <property type="protein sequence ID" value="KAF2239617.1"/>
    <property type="molecule type" value="Genomic_DNA"/>
</dbReference>
<keyword evidence="8" id="KW-1185">Reference proteome</keyword>
<proteinExistence type="predicted"/>
<dbReference type="PROSITE" id="PS50089">
    <property type="entry name" value="ZF_RING_2"/>
    <property type="match status" value="1"/>
</dbReference>
<dbReference type="AlphaFoldDB" id="A0A6A6HNK4"/>
<organism evidence="7 8">
    <name type="scientific">Viridothelium virens</name>
    <name type="common">Speckled blister lichen</name>
    <name type="synonym">Trypethelium virens</name>
    <dbReference type="NCBI Taxonomy" id="1048519"/>
    <lineage>
        <taxon>Eukaryota</taxon>
        <taxon>Fungi</taxon>
        <taxon>Dikarya</taxon>
        <taxon>Ascomycota</taxon>
        <taxon>Pezizomycotina</taxon>
        <taxon>Dothideomycetes</taxon>
        <taxon>Dothideomycetes incertae sedis</taxon>
        <taxon>Trypetheliales</taxon>
        <taxon>Trypetheliaceae</taxon>
        <taxon>Viridothelium</taxon>
    </lineage>
</organism>
<dbReference type="GO" id="GO:0016567">
    <property type="term" value="P:protein ubiquitination"/>
    <property type="evidence" value="ECO:0007669"/>
    <property type="project" value="TreeGrafter"/>
</dbReference>
<dbReference type="GO" id="GO:0008270">
    <property type="term" value="F:zinc ion binding"/>
    <property type="evidence" value="ECO:0007669"/>
    <property type="project" value="UniProtKB-KW"/>
</dbReference>
<dbReference type="SUPFAM" id="SSF57850">
    <property type="entry name" value="RING/U-box"/>
    <property type="match status" value="1"/>
</dbReference>
<name>A0A6A6HNK4_VIRVR</name>